<dbReference type="Proteomes" id="UP001230915">
    <property type="component" value="Unassembled WGS sequence"/>
</dbReference>
<dbReference type="CDD" id="cd06533">
    <property type="entry name" value="Glyco_transf_WecG_TagA"/>
    <property type="match status" value="1"/>
</dbReference>
<keyword evidence="4" id="KW-1185">Reference proteome</keyword>
<dbReference type="Pfam" id="PF03808">
    <property type="entry name" value="Glyco_tran_WecG"/>
    <property type="match status" value="1"/>
</dbReference>
<dbReference type="PANTHER" id="PTHR34136:SF1">
    <property type="entry name" value="UDP-N-ACETYL-D-MANNOSAMINURONIC ACID TRANSFERASE"/>
    <property type="match status" value="1"/>
</dbReference>
<evidence type="ECO:0000256" key="2">
    <source>
        <dbReference type="ARBA" id="ARBA00022679"/>
    </source>
</evidence>
<dbReference type="PANTHER" id="PTHR34136">
    <property type="match status" value="1"/>
</dbReference>
<comment type="caution">
    <text evidence="3">The sequence shown here is derived from an EMBL/GenBank/DDBJ whole genome shotgun (WGS) entry which is preliminary data.</text>
</comment>
<dbReference type="InterPro" id="IPR004629">
    <property type="entry name" value="WecG_TagA_CpsF"/>
</dbReference>
<sequence length="248" mass="28577">MPRIHLLNTFVDNLSMQETLQQIEESIVYHKPIHHTVVNAGKIVAMQTDEVLRKSVNEADLINADGQAVIWASKLLKKPLKERVAGIDLFVNLVELAHQKQFSIYLLGAKQEVVEAVVTKFEKQCDSKIIAGFRNGYFSTSEEKQIVDHIVHSKADMLFVAMSSPKKEIFLHKHREALSSIPFIMGVGGSFDVISGKTKRAPLWMQKSGLEWFYRFLQEPKRMWKRYLVGNSKFLYLVFKERFHSKDK</sequence>
<dbReference type="NCBIfam" id="TIGR00696">
    <property type="entry name" value="wecG_tagA_cpsF"/>
    <property type="match status" value="1"/>
</dbReference>
<organism evidence="3 4">
    <name type="scientific">Mesonia profundi</name>
    <dbReference type="NCBI Taxonomy" id="3070998"/>
    <lineage>
        <taxon>Bacteria</taxon>
        <taxon>Pseudomonadati</taxon>
        <taxon>Bacteroidota</taxon>
        <taxon>Flavobacteriia</taxon>
        <taxon>Flavobacteriales</taxon>
        <taxon>Flavobacteriaceae</taxon>
        <taxon>Mesonia</taxon>
    </lineage>
</organism>
<reference evidence="3 4" key="1">
    <citation type="submission" date="2023-08" db="EMBL/GenBank/DDBJ databases">
        <title>Mesonia sp. MT50, isolated from deep-sea sediment of the Mariana Trench.</title>
        <authorList>
            <person name="Fu H."/>
        </authorList>
    </citation>
    <scope>NUCLEOTIDE SEQUENCE [LARGE SCALE GENOMIC DNA]</scope>
    <source>
        <strain evidence="3 4">MT50</strain>
    </source>
</reference>
<accession>A0ABU0ZYK4</accession>
<dbReference type="RefSeq" id="WP_308863198.1">
    <property type="nucleotide sequence ID" value="NZ_JAVHUL010000005.1"/>
</dbReference>
<gene>
    <name evidence="3" type="ORF">RBU60_03090</name>
</gene>
<keyword evidence="1" id="KW-0328">Glycosyltransferase</keyword>
<proteinExistence type="predicted"/>
<evidence type="ECO:0000313" key="4">
    <source>
        <dbReference type="Proteomes" id="UP001230915"/>
    </source>
</evidence>
<evidence type="ECO:0000313" key="3">
    <source>
        <dbReference type="EMBL" id="MDQ7916547.1"/>
    </source>
</evidence>
<dbReference type="EMBL" id="JAVHUL010000005">
    <property type="protein sequence ID" value="MDQ7916547.1"/>
    <property type="molecule type" value="Genomic_DNA"/>
</dbReference>
<name>A0ABU0ZYK4_9FLAO</name>
<keyword evidence="2" id="KW-0808">Transferase</keyword>
<protein>
    <submittedName>
        <fullName evidence="3">WecB/TagA/CpsF family glycosyltransferase</fullName>
    </submittedName>
</protein>
<evidence type="ECO:0000256" key="1">
    <source>
        <dbReference type="ARBA" id="ARBA00022676"/>
    </source>
</evidence>